<name>A0A8S3WL94_PARAO</name>
<gene>
    <name evidence="1" type="ORF">PAPOLLO_LOCUS7584</name>
</gene>
<protein>
    <submittedName>
        <fullName evidence="1">(apollo) hypothetical protein</fullName>
    </submittedName>
</protein>
<keyword evidence="2" id="KW-1185">Reference proteome</keyword>
<evidence type="ECO:0000313" key="1">
    <source>
        <dbReference type="EMBL" id="CAG4966294.1"/>
    </source>
</evidence>
<dbReference type="OrthoDB" id="7367179at2759"/>
<sequence>MYTLHIKKKEEAYSAKSNAIQEMSDDVVVVSMDMQSVLLSPKLHVSEQYYKMKLALHNYTFYVKNTKDVYLYVWHEGEGGITANNITSCIINFLEVYCGNKKKVILISDGCAYQNKNKVLCSALANLSAVKELTIEQIILEKEHTVMEVDNVHSTLEKSLRHQFLHQWIMCPG</sequence>
<accession>A0A8S3WL94</accession>
<reference evidence="1" key="1">
    <citation type="submission" date="2021-04" db="EMBL/GenBank/DDBJ databases">
        <authorList>
            <person name="Tunstrom K."/>
        </authorList>
    </citation>
    <scope>NUCLEOTIDE SEQUENCE</scope>
</reference>
<dbReference type="Proteomes" id="UP000691718">
    <property type="component" value="Unassembled WGS sequence"/>
</dbReference>
<dbReference type="PANTHER" id="PTHR10773:SF19">
    <property type="match status" value="1"/>
</dbReference>
<proteinExistence type="predicted"/>
<organism evidence="1 2">
    <name type="scientific">Parnassius apollo</name>
    <name type="common">Apollo butterfly</name>
    <name type="synonym">Papilio apollo</name>
    <dbReference type="NCBI Taxonomy" id="110799"/>
    <lineage>
        <taxon>Eukaryota</taxon>
        <taxon>Metazoa</taxon>
        <taxon>Ecdysozoa</taxon>
        <taxon>Arthropoda</taxon>
        <taxon>Hexapoda</taxon>
        <taxon>Insecta</taxon>
        <taxon>Pterygota</taxon>
        <taxon>Neoptera</taxon>
        <taxon>Endopterygota</taxon>
        <taxon>Lepidoptera</taxon>
        <taxon>Glossata</taxon>
        <taxon>Ditrysia</taxon>
        <taxon>Papilionoidea</taxon>
        <taxon>Papilionidae</taxon>
        <taxon>Parnassiinae</taxon>
        <taxon>Parnassini</taxon>
        <taxon>Parnassius</taxon>
        <taxon>Parnassius</taxon>
    </lineage>
</organism>
<comment type="caution">
    <text evidence="1">The sequence shown here is derived from an EMBL/GenBank/DDBJ whole genome shotgun (WGS) entry which is preliminary data.</text>
</comment>
<evidence type="ECO:0000313" key="2">
    <source>
        <dbReference type="Proteomes" id="UP000691718"/>
    </source>
</evidence>
<dbReference type="PANTHER" id="PTHR10773">
    <property type="entry name" value="DNA-DIRECTED RNA POLYMERASES I, II, AND III SUBUNIT RPABC2"/>
    <property type="match status" value="1"/>
</dbReference>
<dbReference type="AlphaFoldDB" id="A0A8S3WL94"/>
<dbReference type="EMBL" id="CAJQZP010000527">
    <property type="protein sequence ID" value="CAG4966294.1"/>
    <property type="molecule type" value="Genomic_DNA"/>
</dbReference>